<proteinExistence type="predicted"/>
<accession>A0A935PXF3</accession>
<protein>
    <submittedName>
        <fullName evidence="1">Uncharacterized protein</fullName>
    </submittedName>
</protein>
<gene>
    <name evidence="1" type="ORF">IPJ27_05765</name>
</gene>
<comment type="caution">
    <text evidence="1">The sequence shown here is derived from an EMBL/GenBank/DDBJ whole genome shotgun (WGS) entry which is preliminary data.</text>
</comment>
<dbReference type="AlphaFoldDB" id="A0A935PXF3"/>
<evidence type="ECO:0000313" key="1">
    <source>
        <dbReference type="EMBL" id="MBK7674299.1"/>
    </source>
</evidence>
<name>A0A935PXF3_9PROT</name>
<organism evidence="1 2">
    <name type="scientific">Candidatus Accumulibacter proximus</name>
    <dbReference type="NCBI Taxonomy" id="2954385"/>
    <lineage>
        <taxon>Bacteria</taxon>
        <taxon>Pseudomonadati</taxon>
        <taxon>Pseudomonadota</taxon>
        <taxon>Betaproteobacteria</taxon>
        <taxon>Candidatus Accumulibacter</taxon>
    </lineage>
</organism>
<dbReference type="Proteomes" id="UP000697998">
    <property type="component" value="Unassembled WGS sequence"/>
</dbReference>
<dbReference type="EMBL" id="JADJMH010000003">
    <property type="protein sequence ID" value="MBK7674299.1"/>
    <property type="molecule type" value="Genomic_DNA"/>
</dbReference>
<sequence>MRSHLGDVLLLLKNNPPLLQVLRRFWAVELVEEAFAGESIPTRAPTNRRGGISAADLPCAVDLRTKAYEVMTRLGLVGIGFPQRDPGSNGNNVGDRQEEHVRRQCSDMLALSTPTGADFEGICSWPGSEGEGWPGHRHGRDQFRATNPAADSSQHLLRSVIFWAWRSQERGSRLSEKRDVYRNDRGGVFGNYAKAERQCCPCSGFRKKTKKAKGKSR</sequence>
<reference evidence="1 2" key="1">
    <citation type="submission" date="2020-10" db="EMBL/GenBank/DDBJ databases">
        <title>Connecting structure to function with the recovery of over 1000 high-quality activated sludge metagenome-assembled genomes encoding full-length rRNA genes using long-read sequencing.</title>
        <authorList>
            <person name="Singleton C.M."/>
            <person name="Petriglieri F."/>
            <person name="Kristensen J.M."/>
            <person name="Kirkegaard R.H."/>
            <person name="Michaelsen T.Y."/>
            <person name="Andersen M.H."/>
            <person name="Karst S.M."/>
            <person name="Dueholm M.S."/>
            <person name="Nielsen P.H."/>
            <person name="Albertsen M."/>
        </authorList>
    </citation>
    <scope>NUCLEOTIDE SEQUENCE [LARGE SCALE GENOMIC DNA]</scope>
    <source>
        <strain evidence="1">EsbW_18-Q3-R4-48_BATAC.285</strain>
    </source>
</reference>
<evidence type="ECO:0000313" key="2">
    <source>
        <dbReference type="Proteomes" id="UP000697998"/>
    </source>
</evidence>